<evidence type="ECO:0000313" key="1">
    <source>
        <dbReference type="EMBL" id="GAG01999.1"/>
    </source>
</evidence>
<dbReference type="EMBL" id="BARS01023926">
    <property type="protein sequence ID" value="GAG01999.1"/>
    <property type="molecule type" value="Genomic_DNA"/>
</dbReference>
<dbReference type="AlphaFoldDB" id="X0U8A0"/>
<name>X0U8A0_9ZZZZ</name>
<reference evidence="1" key="1">
    <citation type="journal article" date="2014" name="Front. Microbiol.">
        <title>High frequency of phylogenetically diverse reductive dehalogenase-homologous genes in deep subseafloor sedimentary metagenomes.</title>
        <authorList>
            <person name="Kawai M."/>
            <person name="Futagami T."/>
            <person name="Toyoda A."/>
            <person name="Takaki Y."/>
            <person name="Nishi S."/>
            <person name="Hori S."/>
            <person name="Arai W."/>
            <person name="Tsubouchi T."/>
            <person name="Morono Y."/>
            <person name="Uchiyama I."/>
            <person name="Ito T."/>
            <person name="Fujiyama A."/>
            <person name="Inagaki F."/>
            <person name="Takami H."/>
        </authorList>
    </citation>
    <scope>NUCLEOTIDE SEQUENCE</scope>
    <source>
        <strain evidence="1">Expedition CK06-06</strain>
    </source>
</reference>
<gene>
    <name evidence="1" type="ORF">S01H1_38053</name>
</gene>
<accession>X0U8A0</accession>
<feature type="non-terminal residue" evidence="1">
    <location>
        <position position="1"/>
    </location>
</feature>
<protein>
    <submittedName>
        <fullName evidence="1">Uncharacterized protein</fullName>
    </submittedName>
</protein>
<proteinExistence type="predicted"/>
<organism evidence="1">
    <name type="scientific">marine sediment metagenome</name>
    <dbReference type="NCBI Taxonomy" id="412755"/>
    <lineage>
        <taxon>unclassified sequences</taxon>
        <taxon>metagenomes</taxon>
        <taxon>ecological metagenomes</taxon>
    </lineage>
</organism>
<sequence>YQDYRTEESIARIKAQWELRKHLLSPAEQEKTLKYFANIGIEIGEVKPEDVTPPEPKKEGGLWEWGKGVLSGIQKWGQKKGEPVHVPEGTSGAVEPKINYSVLSEDELKKLVLAGDQLAIKEAKERGY</sequence>
<comment type="caution">
    <text evidence="1">The sequence shown here is derived from an EMBL/GenBank/DDBJ whole genome shotgun (WGS) entry which is preliminary data.</text>
</comment>